<feature type="compositionally biased region" description="Polar residues" evidence="1">
    <location>
        <begin position="1"/>
        <end position="21"/>
    </location>
</feature>
<evidence type="ECO:0000313" key="2">
    <source>
        <dbReference type="EMBL" id="KAK9509340.1"/>
    </source>
</evidence>
<evidence type="ECO:0000256" key="1">
    <source>
        <dbReference type="SAM" id="MobiDB-lite"/>
    </source>
</evidence>
<organism evidence="2 3">
    <name type="scientific">Rhynocoris fuscipes</name>
    <dbReference type="NCBI Taxonomy" id="488301"/>
    <lineage>
        <taxon>Eukaryota</taxon>
        <taxon>Metazoa</taxon>
        <taxon>Ecdysozoa</taxon>
        <taxon>Arthropoda</taxon>
        <taxon>Hexapoda</taxon>
        <taxon>Insecta</taxon>
        <taxon>Pterygota</taxon>
        <taxon>Neoptera</taxon>
        <taxon>Paraneoptera</taxon>
        <taxon>Hemiptera</taxon>
        <taxon>Heteroptera</taxon>
        <taxon>Panheteroptera</taxon>
        <taxon>Cimicomorpha</taxon>
        <taxon>Reduviidae</taxon>
        <taxon>Harpactorinae</taxon>
        <taxon>Harpactorini</taxon>
        <taxon>Rhynocoris</taxon>
    </lineage>
</organism>
<dbReference type="AlphaFoldDB" id="A0AAW1DM05"/>
<reference evidence="2 3" key="1">
    <citation type="submission" date="2022-12" db="EMBL/GenBank/DDBJ databases">
        <title>Chromosome-level genome assembly of true bugs.</title>
        <authorList>
            <person name="Ma L."/>
            <person name="Li H."/>
        </authorList>
    </citation>
    <scope>NUCLEOTIDE SEQUENCE [LARGE SCALE GENOMIC DNA]</scope>
    <source>
        <strain evidence="2">Lab_2022b</strain>
    </source>
</reference>
<dbReference type="EMBL" id="JAPXFL010000003">
    <property type="protein sequence ID" value="KAK9509340.1"/>
    <property type="molecule type" value="Genomic_DNA"/>
</dbReference>
<feature type="compositionally biased region" description="Low complexity" evidence="1">
    <location>
        <begin position="62"/>
        <end position="74"/>
    </location>
</feature>
<sequence>MQSAMLRTSASHISHCNSDTSEGPVRSSRLASRVRAVPYPTPVAGGVYHSGTGVSPAGGSRQSTQTVTATGSSGTVVAGDTSDCRCRNSVTTAAEEAVTCDSANTVEQHNNTPMLFIPFSVPAPHHHLSIGNQAAVSPSPASTPIIKVNALLLNKTLTPA</sequence>
<feature type="region of interest" description="Disordered" evidence="1">
    <location>
        <begin position="1"/>
        <end position="29"/>
    </location>
</feature>
<protein>
    <submittedName>
        <fullName evidence="2">Uncharacterized protein</fullName>
    </submittedName>
</protein>
<feature type="region of interest" description="Disordered" evidence="1">
    <location>
        <begin position="50"/>
        <end position="74"/>
    </location>
</feature>
<gene>
    <name evidence="2" type="ORF">O3M35_006679</name>
</gene>
<dbReference type="Proteomes" id="UP001461498">
    <property type="component" value="Unassembled WGS sequence"/>
</dbReference>
<evidence type="ECO:0000313" key="3">
    <source>
        <dbReference type="Proteomes" id="UP001461498"/>
    </source>
</evidence>
<accession>A0AAW1DM05</accession>
<keyword evidence="3" id="KW-1185">Reference proteome</keyword>
<comment type="caution">
    <text evidence="2">The sequence shown here is derived from an EMBL/GenBank/DDBJ whole genome shotgun (WGS) entry which is preliminary data.</text>
</comment>
<name>A0AAW1DM05_9HEMI</name>
<proteinExistence type="predicted"/>